<gene>
    <name evidence="1" type="ORF">Psest_2685</name>
</gene>
<protein>
    <submittedName>
        <fullName evidence="1">Uncharacterized protein</fullName>
    </submittedName>
</protein>
<dbReference type="HOGENOM" id="CLU_3434062_0_0_6"/>
<evidence type="ECO:0000313" key="1">
    <source>
        <dbReference type="EMBL" id="AGA87198.1"/>
    </source>
</evidence>
<sequence>MLPRGLAAAANWVCD</sequence>
<dbReference type="EMBL" id="CP003071">
    <property type="protein sequence ID" value="AGA87198.1"/>
    <property type="molecule type" value="Genomic_DNA"/>
</dbReference>
<proteinExistence type="predicted"/>
<reference evidence="1 2" key="1">
    <citation type="submission" date="2011-10" db="EMBL/GenBank/DDBJ databases">
        <title>Complete sequence of chromosome of Pseudomonas stutzeri RCH2.</title>
        <authorList>
            <consortium name="US DOE Joint Genome Institute"/>
            <person name="Lucas S."/>
            <person name="Han J."/>
            <person name="Lapidus A."/>
            <person name="Cheng J.-F."/>
            <person name="Goodwin L."/>
            <person name="Pitluck S."/>
            <person name="Peters L."/>
            <person name="Ovchinnikova G."/>
            <person name="Zeytun A."/>
            <person name="Lu M."/>
            <person name="Detter J.C."/>
            <person name="Han C."/>
            <person name="Tapia R."/>
            <person name="Land M."/>
            <person name="Hauser L."/>
            <person name="Kyrpides N."/>
            <person name="Ivanova N."/>
            <person name="Pagani I."/>
            <person name="Chakraborty R."/>
            <person name="Arkin A."/>
            <person name="Dehal P."/>
            <person name="Wall J."/>
            <person name="Hazen T."/>
            <person name="Woyke T."/>
        </authorList>
    </citation>
    <scope>NUCLEOTIDE SEQUENCE [LARGE SCALE GENOMIC DNA]</scope>
    <source>
        <strain evidence="1 2">RCH2</strain>
    </source>
</reference>
<evidence type="ECO:0000313" key="2">
    <source>
        <dbReference type="Proteomes" id="UP000010820"/>
    </source>
</evidence>
<dbReference type="KEGG" id="psh:Psest_2685"/>
<dbReference type="Proteomes" id="UP000010820">
    <property type="component" value="Chromosome"/>
</dbReference>
<accession>L0GKC6</accession>
<name>L0GKC6_STUST</name>
<organism evidence="1 2">
    <name type="scientific">Stutzerimonas stutzeri RCH2</name>
    <dbReference type="NCBI Taxonomy" id="644801"/>
    <lineage>
        <taxon>Bacteria</taxon>
        <taxon>Pseudomonadati</taxon>
        <taxon>Pseudomonadota</taxon>
        <taxon>Gammaproteobacteria</taxon>
        <taxon>Pseudomonadales</taxon>
        <taxon>Pseudomonadaceae</taxon>
        <taxon>Stutzerimonas</taxon>
    </lineage>
</organism>